<evidence type="ECO:0000256" key="1">
    <source>
        <dbReference type="SAM" id="MobiDB-lite"/>
    </source>
</evidence>
<dbReference type="RefSeq" id="XP_569855.1">
    <property type="nucleotide sequence ID" value="XM_569855.2"/>
</dbReference>
<dbReference type="Pfam" id="PF12586">
    <property type="entry name" value="DUF3760"/>
    <property type="match status" value="1"/>
</dbReference>
<dbReference type="InterPro" id="IPR022235">
    <property type="entry name" value="DUF3760"/>
</dbReference>
<reference evidence="2 3" key="1">
    <citation type="journal article" date="2005" name="Science">
        <title>The genome of the basidiomycetous yeast and human pathogen Cryptococcus neoformans.</title>
        <authorList>
            <person name="Loftus B.J."/>
            <person name="Fung E."/>
            <person name="Roncaglia P."/>
            <person name="Rowley D."/>
            <person name="Amedeo P."/>
            <person name="Bruno D."/>
            <person name="Vamathevan J."/>
            <person name="Miranda M."/>
            <person name="Anderson I.J."/>
            <person name="Fraser J.A."/>
            <person name="Allen J.E."/>
            <person name="Bosdet I.E."/>
            <person name="Brent M.R."/>
            <person name="Chiu R."/>
            <person name="Doering T.L."/>
            <person name="Donlin M.J."/>
            <person name="D'Souza C.A."/>
            <person name="Fox D.S."/>
            <person name="Grinberg V."/>
            <person name="Fu J."/>
            <person name="Fukushima M."/>
            <person name="Haas B.J."/>
            <person name="Huang J.C."/>
            <person name="Janbon G."/>
            <person name="Jones S.J."/>
            <person name="Koo H.L."/>
            <person name="Krzywinski M.I."/>
            <person name="Kwon-Chung J.K."/>
            <person name="Lengeler K.B."/>
            <person name="Maiti R."/>
            <person name="Marra M.A."/>
            <person name="Marra R.E."/>
            <person name="Mathewson C.A."/>
            <person name="Mitchell T.G."/>
            <person name="Pertea M."/>
            <person name="Riggs F.R."/>
            <person name="Salzberg S.L."/>
            <person name="Schein J.E."/>
            <person name="Shvartsbeyn A."/>
            <person name="Shin H."/>
            <person name="Shumway M."/>
            <person name="Specht C.A."/>
            <person name="Suh B.B."/>
            <person name="Tenney A."/>
            <person name="Utterback T.R."/>
            <person name="Wickes B.L."/>
            <person name="Wortman J.R."/>
            <person name="Wye N.H."/>
            <person name="Kronstad J.W."/>
            <person name="Lodge J.K."/>
            <person name="Heitman J."/>
            <person name="Davis R.W."/>
            <person name="Fraser C.M."/>
            <person name="Hyman R.W."/>
        </authorList>
    </citation>
    <scope>NUCLEOTIDE SEQUENCE [LARGE SCALE GENOMIC DNA]</scope>
    <source>
        <strain evidence="3">JEC21 / ATCC MYA-565</strain>
    </source>
</reference>
<dbReference type="VEuPathDB" id="FungiDB:CNC06980"/>
<accession>Q5KJD0</accession>
<accession>Q55WW9</accession>
<dbReference type="HOGENOM" id="CLU_860570_0_0_1"/>
<keyword evidence="3" id="KW-1185">Reference proteome</keyword>
<dbReference type="OrthoDB" id="2573518at2759"/>
<dbReference type="Proteomes" id="UP000002149">
    <property type="component" value="Chromosome 3"/>
</dbReference>
<dbReference type="InParanoid" id="Q5KJD0"/>
<feature type="region of interest" description="Disordered" evidence="1">
    <location>
        <begin position="261"/>
        <end position="287"/>
    </location>
</feature>
<dbReference type="OMA" id="DNMEEMW"/>
<feature type="compositionally biased region" description="Low complexity" evidence="1">
    <location>
        <begin position="263"/>
        <end position="281"/>
    </location>
</feature>
<name>Q5KJD0_CRYD1</name>
<dbReference type="GeneID" id="3256133"/>
<protein>
    <submittedName>
        <fullName evidence="2">Expressed protein</fullName>
    </submittedName>
</protein>
<dbReference type="KEGG" id="cne:CNC06980"/>
<dbReference type="EMBL" id="AE017343">
    <property type="protein sequence ID" value="AAW42548.1"/>
    <property type="molecule type" value="Genomic_DNA"/>
</dbReference>
<gene>
    <name evidence="2" type="ordered locus">CNC06980</name>
</gene>
<proteinExistence type="predicted"/>
<evidence type="ECO:0000313" key="3">
    <source>
        <dbReference type="Proteomes" id="UP000002149"/>
    </source>
</evidence>
<dbReference type="AlphaFoldDB" id="Q5KJD0"/>
<organism evidence="2 3">
    <name type="scientific">Cryptococcus deneoformans (strain JEC21 / ATCC MYA-565)</name>
    <name type="common">Cryptococcus neoformans var. neoformans serotype D</name>
    <dbReference type="NCBI Taxonomy" id="214684"/>
    <lineage>
        <taxon>Eukaryota</taxon>
        <taxon>Fungi</taxon>
        <taxon>Dikarya</taxon>
        <taxon>Basidiomycota</taxon>
        <taxon>Agaricomycotina</taxon>
        <taxon>Tremellomycetes</taxon>
        <taxon>Tremellales</taxon>
        <taxon>Cryptococcaceae</taxon>
        <taxon>Cryptococcus</taxon>
        <taxon>Cryptococcus neoformans species complex</taxon>
    </lineage>
</organism>
<dbReference type="PaxDb" id="214684-Q5KJD0"/>
<evidence type="ECO:0000313" key="2">
    <source>
        <dbReference type="EMBL" id="AAW42548.1"/>
    </source>
</evidence>
<sequence>MSISGKQPFFPPPAYSPRRTSAALVATNPYTNATYHSPDAEYELYAPVDEYSLPPSFTQLPRLDKLAPVHDIILQHFSDIEPLKALTLCSEVYDLVIPHLYHYVKTSKGLLKGLDFRSKTWKRKQKALSYVKVLEIDNMEEMWRIAMLGYKEYSGLPRSYTDVFPNVRQIVISQEALIGIYVMKKEGEPQRTWSIEELRTALRLQFPPIVTEVIGPLPRETGGESAAKTIVFPVQRPETCRFTSPPSTPMSTRILSYFRYRPQQGQQSQQQQSNQQPTYSQVTDRRFQPDISSCESAHVSVCSFGLPFMRSTSRRRSSHAGG</sequence>